<dbReference type="Gene3D" id="2.60.120.200">
    <property type="match status" value="1"/>
</dbReference>
<gene>
    <name evidence="4" type="ORF">E9998_12650</name>
</gene>
<dbReference type="InterPro" id="IPR013320">
    <property type="entry name" value="ConA-like_dom_sf"/>
</dbReference>
<evidence type="ECO:0000313" key="4">
    <source>
        <dbReference type="EMBL" id="THV28443.1"/>
    </source>
</evidence>
<sequence length="516" mass="51607">MQISRLRFGVPVVLLAAFAALGPPPAPVAAQAAGGGTLLVAEPFTGAAADPRFQGFGSACLTGAPAAGGLGDGLHPLAACGADRVGPVPPAGGAPFGFLELTDAANDQAGAVLFDQALPAVEGLEVTFDQYQYGSTTPDAPADGISFFLVDGAGGLSAPGAFGGSLGYAQKEPGFTADPPFIPGVDNGYLGIGLDVLGNYFGDWERRGDGCATPSPSGTAFYVPAPGENMVTVRGPGDGTEGYCFLTATTDNLTSTGPWNSTLPGELHGPLTALPPGADAEEAAALLEPSKRTVTVRISPAPAPHVTVDVDFHDGAGPVQVIDFPAPEPVPETYKFGFAASTGLFTDVHLIGGLTVRSERPLPMLELVKEAGAERAYAPGETVEYTYTLRNTTGVTVPDVAVVDDRIADLDCEATTLAPAGAEGDTVTCTGAYPVTDADAEAGEVTNTAEATGDGGRVVSNAASVTVAVAPGGEPGEPGEEPGLAETGPSPAAAALLALALAAAGLALLRSTRRAA</sequence>
<evidence type="ECO:0000259" key="3">
    <source>
        <dbReference type="Pfam" id="PF24346"/>
    </source>
</evidence>
<accession>A0A4S8PDI9</accession>
<keyword evidence="1" id="KW-0472">Membrane</keyword>
<protein>
    <recommendedName>
        <fullName evidence="3">DUF7507 domain-containing protein</fullName>
    </recommendedName>
</protein>
<dbReference type="RefSeq" id="WP_136530054.1">
    <property type="nucleotide sequence ID" value="NZ_STGX01000008.1"/>
</dbReference>
<keyword evidence="2" id="KW-0732">Signal</keyword>
<dbReference type="Pfam" id="PF24346">
    <property type="entry name" value="DUF7507"/>
    <property type="match status" value="1"/>
</dbReference>
<dbReference type="OrthoDB" id="3225333at2"/>
<dbReference type="EMBL" id="STGX01000008">
    <property type="protein sequence ID" value="THV28443.1"/>
    <property type="molecule type" value="Genomic_DNA"/>
</dbReference>
<evidence type="ECO:0000256" key="1">
    <source>
        <dbReference type="SAM" id="Phobius"/>
    </source>
</evidence>
<dbReference type="InterPro" id="IPR055354">
    <property type="entry name" value="DUF7507"/>
</dbReference>
<feature type="transmembrane region" description="Helical" evidence="1">
    <location>
        <begin position="492"/>
        <end position="509"/>
    </location>
</feature>
<proteinExistence type="predicted"/>
<comment type="caution">
    <text evidence="4">The sequence shown here is derived from an EMBL/GenBank/DDBJ whole genome shotgun (WGS) entry which is preliminary data.</text>
</comment>
<dbReference type="SUPFAM" id="SSF49899">
    <property type="entry name" value="Concanavalin A-like lectins/glucanases"/>
    <property type="match status" value="1"/>
</dbReference>
<feature type="signal peptide" evidence="2">
    <location>
        <begin position="1"/>
        <end position="29"/>
    </location>
</feature>
<evidence type="ECO:0000256" key="2">
    <source>
        <dbReference type="SAM" id="SignalP"/>
    </source>
</evidence>
<feature type="domain" description="DUF7507" evidence="3">
    <location>
        <begin position="363"/>
        <end position="454"/>
    </location>
</feature>
<keyword evidence="1" id="KW-0812">Transmembrane</keyword>
<dbReference type="AlphaFoldDB" id="A0A4S8PDI9"/>
<name>A0A4S8PDI9_9ACTN</name>
<feature type="chain" id="PRO_5039583903" description="DUF7507 domain-containing protein" evidence="2">
    <location>
        <begin position="30"/>
        <end position="516"/>
    </location>
</feature>
<keyword evidence="1" id="KW-1133">Transmembrane helix</keyword>
<evidence type="ECO:0000313" key="5">
    <source>
        <dbReference type="Proteomes" id="UP000305792"/>
    </source>
</evidence>
<reference evidence="4 5" key="1">
    <citation type="journal article" date="2018" name="Int. J. Syst. Evol. Microbiol.">
        <title>Glycomyces paridis sp. nov., isolated from the medicinal plant Paris polyphylla.</title>
        <authorList>
            <person name="Fang X.M."/>
            <person name="Bai J.L."/>
            <person name="Su J."/>
            <person name="Zhao L.L."/>
            <person name="Liu H.Y."/>
            <person name="Ma B.P."/>
            <person name="Zhang Y.Q."/>
            <person name="Yu L.Y."/>
        </authorList>
    </citation>
    <scope>NUCLEOTIDE SEQUENCE [LARGE SCALE GENOMIC DNA]</scope>
    <source>
        <strain evidence="4 5">CPCC 204357</strain>
    </source>
</reference>
<dbReference type="Proteomes" id="UP000305792">
    <property type="component" value="Unassembled WGS sequence"/>
</dbReference>
<organism evidence="4 5">
    <name type="scientific">Glycomyces paridis</name>
    <dbReference type="NCBI Taxonomy" id="2126555"/>
    <lineage>
        <taxon>Bacteria</taxon>
        <taxon>Bacillati</taxon>
        <taxon>Actinomycetota</taxon>
        <taxon>Actinomycetes</taxon>
        <taxon>Glycomycetales</taxon>
        <taxon>Glycomycetaceae</taxon>
        <taxon>Glycomyces</taxon>
    </lineage>
</organism>
<keyword evidence="5" id="KW-1185">Reference proteome</keyword>